<dbReference type="EMBL" id="BLWC01000001">
    <property type="protein sequence ID" value="GFM99950.1"/>
    <property type="molecule type" value="Genomic_DNA"/>
</dbReference>
<evidence type="ECO:0000313" key="3">
    <source>
        <dbReference type="Proteomes" id="UP000498980"/>
    </source>
</evidence>
<proteinExistence type="predicted"/>
<organism evidence="2 3">
    <name type="scientific">Streptomyces fulvorobeus</name>
    <dbReference type="NCBI Taxonomy" id="284028"/>
    <lineage>
        <taxon>Bacteria</taxon>
        <taxon>Bacillati</taxon>
        <taxon>Actinomycetota</taxon>
        <taxon>Actinomycetes</taxon>
        <taxon>Kitasatosporales</taxon>
        <taxon>Streptomycetaceae</taxon>
        <taxon>Streptomyces</taxon>
    </lineage>
</organism>
<dbReference type="Gene3D" id="3.40.50.2000">
    <property type="entry name" value="Glycogen Phosphorylase B"/>
    <property type="match status" value="1"/>
</dbReference>
<evidence type="ECO:0000256" key="1">
    <source>
        <dbReference type="SAM" id="MobiDB-lite"/>
    </source>
</evidence>
<comment type="caution">
    <text evidence="2">The sequence shown here is derived from an EMBL/GenBank/DDBJ whole genome shotgun (WGS) entry which is preliminary data.</text>
</comment>
<dbReference type="Proteomes" id="UP000498980">
    <property type="component" value="Unassembled WGS sequence"/>
</dbReference>
<evidence type="ECO:0008006" key="4">
    <source>
        <dbReference type="Google" id="ProtNLM"/>
    </source>
</evidence>
<evidence type="ECO:0000313" key="2">
    <source>
        <dbReference type="EMBL" id="GFM99950.1"/>
    </source>
</evidence>
<reference evidence="2 3" key="1">
    <citation type="submission" date="2020-05" db="EMBL/GenBank/DDBJ databases">
        <title>Whole genome shotgun sequence of Streptomyces fulvorobeus NBRC 15897.</title>
        <authorList>
            <person name="Komaki H."/>
            <person name="Tamura T."/>
        </authorList>
    </citation>
    <scope>NUCLEOTIDE SEQUENCE [LARGE SCALE GENOMIC DNA]</scope>
    <source>
        <strain evidence="2 3">NBRC 15897</strain>
    </source>
</reference>
<protein>
    <recommendedName>
        <fullName evidence="4">Glycosyltransferase subfamily 4-like N-terminal domain-containing protein</fullName>
    </recommendedName>
</protein>
<feature type="region of interest" description="Disordered" evidence="1">
    <location>
        <begin position="60"/>
        <end position="118"/>
    </location>
</feature>
<accession>A0A7J0CBP6</accession>
<gene>
    <name evidence="2" type="ORF">Sfulv_47610</name>
</gene>
<dbReference type="AlphaFoldDB" id="A0A7J0CBP6"/>
<keyword evidence="3" id="KW-1185">Reference proteome</keyword>
<name>A0A7J0CBP6_9ACTN</name>
<sequence>MSAAEDHRTFQDRRVLVVSTNYAPELTGIGPYATQLAEHWAASGAGVQVLTGMPHYPSWRTDERYRGSGGPARPAPESPSTAAGTTYRPVRAPCAGPRSRRRCWPTVSSLRRPAAPTP</sequence>